<dbReference type="Proteomes" id="UP001418222">
    <property type="component" value="Unassembled WGS sequence"/>
</dbReference>
<proteinExistence type="predicted"/>
<dbReference type="EMBL" id="JBBWWQ010000011">
    <property type="protein sequence ID" value="KAK8935105.1"/>
    <property type="molecule type" value="Genomic_DNA"/>
</dbReference>
<keyword evidence="2" id="KW-1185">Reference proteome</keyword>
<dbReference type="AlphaFoldDB" id="A0AAP0BC95"/>
<reference evidence="1 2" key="1">
    <citation type="journal article" date="2022" name="Nat. Plants">
        <title>Genomes of leafy and leafless Platanthera orchids illuminate the evolution of mycoheterotrophy.</title>
        <authorList>
            <person name="Li M.H."/>
            <person name="Liu K.W."/>
            <person name="Li Z."/>
            <person name="Lu H.C."/>
            <person name="Ye Q.L."/>
            <person name="Zhang D."/>
            <person name="Wang J.Y."/>
            <person name="Li Y.F."/>
            <person name="Zhong Z.M."/>
            <person name="Liu X."/>
            <person name="Yu X."/>
            <person name="Liu D.K."/>
            <person name="Tu X.D."/>
            <person name="Liu B."/>
            <person name="Hao Y."/>
            <person name="Liao X.Y."/>
            <person name="Jiang Y.T."/>
            <person name="Sun W.H."/>
            <person name="Chen J."/>
            <person name="Chen Y.Q."/>
            <person name="Ai Y."/>
            <person name="Zhai J.W."/>
            <person name="Wu S.S."/>
            <person name="Zhou Z."/>
            <person name="Hsiao Y.Y."/>
            <person name="Wu W.L."/>
            <person name="Chen Y.Y."/>
            <person name="Lin Y.F."/>
            <person name="Hsu J.L."/>
            <person name="Li C.Y."/>
            <person name="Wang Z.W."/>
            <person name="Zhao X."/>
            <person name="Zhong W.Y."/>
            <person name="Ma X.K."/>
            <person name="Ma L."/>
            <person name="Huang J."/>
            <person name="Chen G.Z."/>
            <person name="Huang M.Z."/>
            <person name="Huang L."/>
            <person name="Peng D.H."/>
            <person name="Luo Y.B."/>
            <person name="Zou S.Q."/>
            <person name="Chen S.P."/>
            <person name="Lan S."/>
            <person name="Tsai W.C."/>
            <person name="Van de Peer Y."/>
            <person name="Liu Z.J."/>
        </authorList>
    </citation>
    <scope>NUCLEOTIDE SEQUENCE [LARGE SCALE GENOMIC DNA]</scope>
    <source>
        <strain evidence="1">Lor287</strain>
    </source>
</reference>
<accession>A0AAP0BC95</accession>
<organism evidence="1 2">
    <name type="scientific">Platanthera zijinensis</name>
    <dbReference type="NCBI Taxonomy" id="2320716"/>
    <lineage>
        <taxon>Eukaryota</taxon>
        <taxon>Viridiplantae</taxon>
        <taxon>Streptophyta</taxon>
        <taxon>Embryophyta</taxon>
        <taxon>Tracheophyta</taxon>
        <taxon>Spermatophyta</taxon>
        <taxon>Magnoliopsida</taxon>
        <taxon>Liliopsida</taxon>
        <taxon>Asparagales</taxon>
        <taxon>Orchidaceae</taxon>
        <taxon>Orchidoideae</taxon>
        <taxon>Orchideae</taxon>
        <taxon>Orchidinae</taxon>
        <taxon>Platanthera</taxon>
    </lineage>
</organism>
<sequence length="85" mass="9735">MSVAGYMNTVKSIVDDLFVIGHPLRTEGIIAHTLNDIGNDFKELKAAVQFFDTSITFEDLYNKLFYEELILKRHINENDDLKITA</sequence>
<comment type="caution">
    <text evidence="1">The sequence shown here is derived from an EMBL/GenBank/DDBJ whole genome shotgun (WGS) entry which is preliminary data.</text>
</comment>
<gene>
    <name evidence="1" type="ORF">KSP39_PZI012898</name>
</gene>
<protein>
    <submittedName>
        <fullName evidence="1">Uncharacterized protein</fullName>
    </submittedName>
</protein>
<name>A0AAP0BC95_9ASPA</name>
<evidence type="ECO:0000313" key="2">
    <source>
        <dbReference type="Proteomes" id="UP001418222"/>
    </source>
</evidence>
<evidence type="ECO:0000313" key="1">
    <source>
        <dbReference type="EMBL" id="KAK8935105.1"/>
    </source>
</evidence>